<reference evidence="1 2" key="1">
    <citation type="journal article" date="2016" name="Nat. Commun.">
        <title>Thousands of microbial genomes shed light on interconnected biogeochemical processes in an aquifer system.</title>
        <authorList>
            <person name="Anantharaman K."/>
            <person name="Brown C.T."/>
            <person name="Hug L.A."/>
            <person name="Sharon I."/>
            <person name="Castelle C.J."/>
            <person name="Probst A.J."/>
            <person name="Thomas B.C."/>
            <person name="Singh A."/>
            <person name="Wilkins M.J."/>
            <person name="Karaoz U."/>
            <person name="Brodie E.L."/>
            <person name="Williams K.H."/>
            <person name="Hubbard S.S."/>
            <person name="Banfield J.F."/>
        </authorList>
    </citation>
    <scope>NUCLEOTIDE SEQUENCE [LARGE SCALE GENOMIC DNA]</scope>
</reference>
<dbReference type="AlphaFoldDB" id="A0A1F5PFJ0"/>
<evidence type="ECO:0000313" key="2">
    <source>
        <dbReference type="Proteomes" id="UP000178377"/>
    </source>
</evidence>
<gene>
    <name evidence="1" type="ORF">A2722_00930</name>
</gene>
<comment type="caution">
    <text evidence="1">The sequence shown here is derived from an EMBL/GenBank/DDBJ whole genome shotgun (WGS) entry which is preliminary data.</text>
</comment>
<dbReference type="EMBL" id="MFEO01000033">
    <property type="protein sequence ID" value="OGE88452.1"/>
    <property type="molecule type" value="Genomic_DNA"/>
</dbReference>
<evidence type="ECO:0000313" key="1">
    <source>
        <dbReference type="EMBL" id="OGE88452.1"/>
    </source>
</evidence>
<accession>A0A1F5PFJ0</accession>
<sequence length="84" mass="9662">MEEERSEDFGFAPEPLPENLPDMQVALFLAMHIDNPCGVEVSPGQRENIRQFYLREAAAMLDKFTNPSARAMLESKIEEYKDKK</sequence>
<name>A0A1F5PFJ0_9BACT</name>
<protein>
    <submittedName>
        <fullName evidence="1">Uncharacterized protein</fullName>
    </submittedName>
</protein>
<dbReference type="Proteomes" id="UP000178377">
    <property type="component" value="Unassembled WGS sequence"/>
</dbReference>
<proteinExistence type="predicted"/>
<organism evidence="1 2">
    <name type="scientific">Candidatus Doudnabacteria bacterium RIFCSPHIGHO2_01_FULL_50_11</name>
    <dbReference type="NCBI Taxonomy" id="1817828"/>
    <lineage>
        <taxon>Bacteria</taxon>
        <taxon>Candidatus Doudnaibacteriota</taxon>
    </lineage>
</organism>